<keyword evidence="5" id="KW-1185">Reference proteome</keyword>
<organism evidence="4 5">
    <name type="scientific">Trichonephila clavata</name>
    <name type="common">Joro spider</name>
    <name type="synonym">Nephila clavata</name>
    <dbReference type="NCBI Taxonomy" id="2740835"/>
    <lineage>
        <taxon>Eukaryota</taxon>
        <taxon>Metazoa</taxon>
        <taxon>Ecdysozoa</taxon>
        <taxon>Arthropoda</taxon>
        <taxon>Chelicerata</taxon>
        <taxon>Arachnida</taxon>
        <taxon>Araneae</taxon>
        <taxon>Araneomorphae</taxon>
        <taxon>Entelegynae</taxon>
        <taxon>Araneoidea</taxon>
        <taxon>Nephilidae</taxon>
        <taxon>Trichonephila</taxon>
    </lineage>
</organism>
<evidence type="ECO:0000256" key="1">
    <source>
        <dbReference type="ARBA" id="ARBA00022884"/>
    </source>
</evidence>
<dbReference type="OrthoDB" id="448399at2759"/>
<feature type="domain" description="RRM" evidence="3">
    <location>
        <begin position="320"/>
        <end position="398"/>
    </location>
</feature>
<dbReference type="PANTHER" id="PTHR16105:SF2">
    <property type="entry name" value="RNA-BINDING PROTEIN 41"/>
    <property type="match status" value="1"/>
</dbReference>
<dbReference type="PANTHER" id="PTHR16105">
    <property type="entry name" value="RNA-BINDING REGION-CONTAINING PROTEIN 3"/>
    <property type="match status" value="1"/>
</dbReference>
<dbReference type="GO" id="GO:0000398">
    <property type="term" value="P:mRNA splicing, via spliceosome"/>
    <property type="evidence" value="ECO:0007669"/>
    <property type="project" value="TreeGrafter"/>
</dbReference>
<dbReference type="Gene3D" id="3.30.70.330">
    <property type="match status" value="1"/>
</dbReference>
<name>A0A8X6HJ85_TRICU</name>
<keyword evidence="1 2" id="KW-0694">RNA-binding</keyword>
<accession>A0A8X6HJ85</accession>
<sequence>MQIFDSLDCRRGKKRKQKYRQGTELRYSIRYTTEHSYLKQRATMTRIVHTARFEEMRDDELNQPQEGDKTEAEQYMKDLLQMQTNTKVTMKELTSRHRTFVYPSTHKPLAFLARGECSMQEFDKIMKDEEIRQQLEGCGLTQDEITDYFTFKFKKKGEDRLVNPSILEEKIAKIDEKIKMHENELLIPQEFRSVKKITRHEMEIENALYAGCEKKRKLAALVTAAEPSLDVYTERAMNHIKKLSNELLQKGKEKKRRKEKFKCEDHSSCTDVPNGFQFDSNIHHVTVPLEESEVVEQRLSVEEIRKMPRFENYNIGEPSKTLYVKNLHPKITEQELRSVFGRFEEENKALIGYRICTGRMKGQAFVTFPNANVAEKALYFANGYPLKEKRIVIQFGRKT</sequence>
<dbReference type="GO" id="GO:0005689">
    <property type="term" value="C:U12-type spliceosomal complex"/>
    <property type="evidence" value="ECO:0007669"/>
    <property type="project" value="TreeGrafter"/>
</dbReference>
<evidence type="ECO:0000256" key="2">
    <source>
        <dbReference type="PROSITE-ProRule" id="PRU00176"/>
    </source>
</evidence>
<proteinExistence type="predicted"/>
<dbReference type="InterPro" id="IPR045164">
    <property type="entry name" value="RBM41/RNPC3"/>
</dbReference>
<dbReference type="PROSITE" id="PS50102">
    <property type="entry name" value="RRM"/>
    <property type="match status" value="1"/>
</dbReference>
<dbReference type="SMART" id="SM00360">
    <property type="entry name" value="RRM"/>
    <property type="match status" value="1"/>
</dbReference>
<dbReference type="GO" id="GO:0030626">
    <property type="term" value="F:U12 snRNA binding"/>
    <property type="evidence" value="ECO:0007669"/>
    <property type="project" value="TreeGrafter"/>
</dbReference>
<dbReference type="EMBL" id="BMAO01018585">
    <property type="protein sequence ID" value="GFR24568.1"/>
    <property type="molecule type" value="Genomic_DNA"/>
</dbReference>
<comment type="caution">
    <text evidence="4">The sequence shown here is derived from an EMBL/GenBank/DDBJ whole genome shotgun (WGS) entry which is preliminary data.</text>
</comment>
<dbReference type="GO" id="GO:0097157">
    <property type="term" value="F:pre-mRNA intronic binding"/>
    <property type="evidence" value="ECO:0007669"/>
    <property type="project" value="TreeGrafter"/>
</dbReference>
<evidence type="ECO:0000259" key="3">
    <source>
        <dbReference type="PROSITE" id="PS50102"/>
    </source>
</evidence>
<reference evidence="4" key="1">
    <citation type="submission" date="2020-07" db="EMBL/GenBank/DDBJ databases">
        <title>Multicomponent nature underlies the extraordinary mechanical properties of spider dragline silk.</title>
        <authorList>
            <person name="Kono N."/>
            <person name="Nakamura H."/>
            <person name="Mori M."/>
            <person name="Yoshida Y."/>
            <person name="Ohtoshi R."/>
            <person name="Malay A.D."/>
            <person name="Moran D.A.P."/>
            <person name="Tomita M."/>
            <person name="Numata K."/>
            <person name="Arakawa K."/>
        </authorList>
    </citation>
    <scope>NUCLEOTIDE SEQUENCE</scope>
</reference>
<dbReference type="Pfam" id="PF00076">
    <property type="entry name" value="RRM_1"/>
    <property type="match status" value="1"/>
</dbReference>
<protein>
    <submittedName>
        <fullName evidence="4">RNA-binding protein 41</fullName>
    </submittedName>
</protein>
<gene>
    <name evidence="4" type="primary">RBM41</name>
    <name evidence="4" type="ORF">TNCT_54561</name>
</gene>
<dbReference type="InterPro" id="IPR035979">
    <property type="entry name" value="RBD_domain_sf"/>
</dbReference>
<dbReference type="InterPro" id="IPR012677">
    <property type="entry name" value="Nucleotide-bd_a/b_plait_sf"/>
</dbReference>
<dbReference type="AlphaFoldDB" id="A0A8X6HJ85"/>
<dbReference type="SUPFAM" id="SSF54928">
    <property type="entry name" value="RNA-binding domain, RBD"/>
    <property type="match status" value="1"/>
</dbReference>
<evidence type="ECO:0000313" key="4">
    <source>
        <dbReference type="EMBL" id="GFR24568.1"/>
    </source>
</evidence>
<dbReference type="InterPro" id="IPR000504">
    <property type="entry name" value="RRM_dom"/>
</dbReference>
<evidence type="ECO:0000313" key="5">
    <source>
        <dbReference type="Proteomes" id="UP000887116"/>
    </source>
</evidence>
<dbReference type="Proteomes" id="UP000887116">
    <property type="component" value="Unassembled WGS sequence"/>
</dbReference>